<proteinExistence type="predicted"/>
<dbReference type="SUPFAM" id="SSF53335">
    <property type="entry name" value="S-adenosyl-L-methionine-dependent methyltransferases"/>
    <property type="match status" value="1"/>
</dbReference>
<feature type="domain" description="Methyltransferase type 11" evidence="2">
    <location>
        <begin position="84"/>
        <end position="124"/>
    </location>
</feature>
<evidence type="ECO:0000259" key="2">
    <source>
        <dbReference type="Pfam" id="PF08241"/>
    </source>
</evidence>
<sequence>MPALSHGRQPDHEPDPALAWFGEVPGHGLLDVESASMARVLAASPSLPWAWFGVAAASPPLGRGVALRRSADGFDGAVRCRLPLPLASEAFGAVLLQHVFDDGVDCAPLLSECARILAPGGRLWLATLNPWSPYRLRWAGSGLHARDAGHWQTMLRASGFAADPVSLQWLGPRWRVAHGEAGVGAADVLRAGVALTLTKRVHAAIPPGRLQQLRWQTGLGQAGLANAGLPQAAQSGRVDSGRSDARRGASVPSGTDRNDSAAVARIARIAPDRSDATRGGAQQR</sequence>
<evidence type="ECO:0000313" key="4">
    <source>
        <dbReference type="Proteomes" id="UP000023435"/>
    </source>
</evidence>
<dbReference type="Proteomes" id="UP000023435">
    <property type="component" value="Unassembled WGS sequence"/>
</dbReference>
<reference evidence="3 4" key="1">
    <citation type="journal article" date="2014" name="Genome Announc.">
        <title>Draft Genome Sequence of Lysobacter capsici AZ78, a Bacterium Antagonistic to Plant-Pathogenic Oomycetes.</title>
        <authorList>
            <person name="Puopolo G."/>
            <person name="Sonego P."/>
            <person name="Engelen K."/>
            <person name="Pertot I."/>
        </authorList>
    </citation>
    <scope>NUCLEOTIDE SEQUENCE [LARGE SCALE GENOMIC DNA]</scope>
    <source>
        <strain evidence="3 4">AZ78</strain>
    </source>
</reference>
<dbReference type="InterPro" id="IPR029063">
    <property type="entry name" value="SAM-dependent_MTases_sf"/>
</dbReference>
<accession>A0A125TZS1</accession>
<dbReference type="EMBL" id="JAJA02000003">
    <property type="protein sequence ID" value="KWS02155.1"/>
    <property type="molecule type" value="Genomic_DNA"/>
</dbReference>
<gene>
    <name evidence="3" type="ORF">AZ78_5288</name>
</gene>
<organism evidence="3 4">
    <name type="scientific">Lysobacter capsici AZ78</name>
    <dbReference type="NCBI Taxonomy" id="1444315"/>
    <lineage>
        <taxon>Bacteria</taxon>
        <taxon>Pseudomonadati</taxon>
        <taxon>Pseudomonadota</taxon>
        <taxon>Gammaproteobacteria</taxon>
        <taxon>Lysobacterales</taxon>
        <taxon>Lysobacteraceae</taxon>
        <taxon>Lysobacter</taxon>
    </lineage>
</organism>
<evidence type="ECO:0000313" key="3">
    <source>
        <dbReference type="EMBL" id="KWS02155.1"/>
    </source>
</evidence>
<dbReference type="EC" id="2.1.1.-" evidence="3"/>
<dbReference type="GO" id="GO:0008757">
    <property type="term" value="F:S-adenosylmethionine-dependent methyltransferase activity"/>
    <property type="evidence" value="ECO:0007669"/>
    <property type="project" value="InterPro"/>
</dbReference>
<dbReference type="GO" id="GO:0032259">
    <property type="term" value="P:methylation"/>
    <property type="evidence" value="ECO:0007669"/>
    <property type="project" value="UniProtKB-KW"/>
</dbReference>
<dbReference type="OrthoDB" id="5983563at2"/>
<protein>
    <submittedName>
        <fullName evidence="3">FIG005121: SAM-dependent methyltransferase</fullName>
        <ecNumber evidence="3">2.1.1.-</ecNumber>
    </submittedName>
</protein>
<dbReference type="AlphaFoldDB" id="A0A125TZS1"/>
<comment type="caution">
    <text evidence="3">The sequence shown here is derived from an EMBL/GenBank/DDBJ whole genome shotgun (WGS) entry which is preliminary data.</text>
</comment>
<dbReference type="InterPro" id="IPR013216">
    <property type="entry name" value="Methyltransf_11"/>
</dbReference>
<dbReference type="Gene3D" id="3.40.50.150">
    <property type="entry name" value="Vaccinia Virus protein VP39"/>
    <property type="match status" value="1"/>
</dbReference>
<evidence type="ECO:0000256" key="1">
    <source>
        <dbReference type="SAM" id="MobiDB-lite"/>
    </source>
</evidence>
<name>A0A125TZS1_9GAMM</name>
<keyword evidence="3" id="KW-0489">Methyltransferase</keyword>
<keyword evidence="3" id="KW-0808">Transferase</keyword>
<keyword evidence="4" id="KW-1185">Reference proteome</keyword>
<dbReference type="RefSeq" id="WP_051547697.1">
    <property type="nucleotide sequence ID" value="NZ_JAJA02000003.1"/>
</dbReference>
<feature type="region of interest" description="Disordered" evidence="1">
    <location>
        <begin position="228"/>
        <end position="262"/>
    </location>
</feature>
<dbReference type="Pfam" id="PF08241">
    <property type="entry name" value="Methyltransf_11"/>
    <property type="match status" value="1"/>
</dbReference>